<proteinExistence type="predicted"/>
<sequence>MLKRATTSESSIEEDTLNARLVTVQMWMIYWIVNGFVRAVESVLFLQYLPLYSVARLCFSIWLIAPIVLTRTRQQKQLFVSFNEIQTEWVSFSQQGCGLVYFRYVKPLMEGQLSFLYDLKVDEILGYASKALTIPFLKLAMATRGTTTGLDSAGNTGPSTGVPSSGNGGATSGSGFSSFGVGEGANYAQAFSTFSTFSKSYFPSRGVDSREVEGNSATDDFDEYEQVDAPSLNSSVAGLKNRSASGQTEQPEQGKGRWFW</sequence>
<dbReference type="InterPro" id="IPR004345">
    <property type="entry name" value="TB2_DP1_HVA22"/>
</dbReference>
<evidence type="ECO:0000256" key="1">
    <source>
        <dbReference type="SAM" id="MobiDB-lite"/>
    </source>
</evidence>
<keyword evidence="2" id="KW-1133">Transmembrane helix</keyword>
<evidence type="ECO:0000313" key="4">
    <source>
        <dbReference type="Proteomes" id="UP000182334"/>
    </source>
</evidence>
<feature type="compositionally biased region" description="Polar residues" evidence="1">
    <location>
        <begin position="231"/>
        <end position="251"/>
    </location>
</feature>
<feature type="region of interest" description="Disordered" evidence="1">
    <location>
        <begin position="148"/>
        <end position="169"/>
    </location>
</feature>
<dbReference type="AlphaFoldDB" id="A0A1L0BA48"/>
<keyword evidence="2" id="KW-0812">Transmembrane</keyword>
<evidence type="ECO:0000256" key="2">
    <source>
        <dbReference type="SAM" id="Phobius"/>
    </source>
</evidence>
<keyword evidence="4" id="KW-1185">Reference proteome</keyword>
<feature type="region of interest" description="Disordered" evidence="1">
    <location>
        <begin position="205"/>
        <end position="260"/>
    </location>
</feature>
<dbReference type="EMBL" id="LT635756">
    <property type="protein sequence ID" value="SGZ46351.1"/>
    <property type="molecule type" value="Genomic_DNA"/>
</dbReference>
<reference evidence="3 4" key="1">
    <citation type="submission" date="2016-10" db="EMBL/GenBank/DDBJ databases">
        <authorList>
            <person name="de Groot N.N."/>
        </authorList>
    </citation>
    <scope>NUCLEOTIDE SEQUENCE [LARGE SCALE GENOMIC DNA]</scope>
    <source>
        <strain evidence="3 4">CBS 141442</strain>
    </source>
</reference>
<keyword evidence="2" id="KW-0472">Membrane</keyword>
<evidence type="ECO:0000313" key="3">
    <source>
        <dbReference type="EMBL" id="SGZ46351.1"/>
    </source>
</evidence>
<feature type="compositionally biased region" description="Polar residues" evidence="1">
    <location>
        <begin position="148"/>
        <end position="163"/>
    </location>
</feature>
<feature type="transmembrane region" description="Helical" evidence="2">
    <location>
        <begin position="49"/>
        <end position="69"/>
    </location>
</feature>
<dbReference type="Pfam" id="PF03134">
    <property type="entry name" value="TB2_DP1_HVA22"/>
    <property type="match status" value="1"/>
</dbReference>
<dbReference type="Proteomes" id="UP000182334">
    <property type="component" value="Chromosome I"/>
</dbReference>
<feature type="transmembrane region" description="Helical" evidence="2">
    <location>
        <begin position="21"/>
        <end position="37"/>
    </location>
</feature>
<protein>
    <submittedName>
        <fullName evidence="3">CIC11C00000003947</fullName>
    </submittedName>
</protein>
<gene>
    <name evidence="3" type="ORF">SAMEA4029010_CIC11G00000003947</name>
</gene>
<dbReference type="OrthoDB" id="434647at2759"/>
<dbReference type="STRING" id="45354.A0A1L0BA48"/>
<organism evidence="3 4">
    <name type="scientific">Sungouiella intermedia</name>
    <dbReference type="NCBI Taxonomy" id="45354"/>
    <lineage>
        <taxon>Eukaryota</taxon>
        <taxon>Fungi</taxon>
        <taxon>Dikarya</taxon>
        <taxon>Ascomycota</taxon>
        <taxon>Saccharomycotina</taxon>
        <taxon>Pichiomycetes</taxon>
        <taxon>Metschnikowiaceae</taxon>
        <taxon>Sungouiella</taxon>
    </lineage>
</organism>
<name>A0A1L0BA48_9ASCO</name>
<accession>A0A1L0BA48</accession>